<dbReference type="InterPro" id="IPR028008">
    <property type="entry name" value="DUF4441"/>
</dbReference>
<reference evidence="2" key="1">
    <citation type="journal article" date="2006" name="PLoS Biol.">
        <title>Macronuclear genome sequence of the ciliate Tetrahymena thermophila, a model eukaryote.</title>
        <authorList>
            <person name="Eisen J.A."/>
            <person name="Coyne R.S."/>
            <person name="Wu M."/>
            <person name="Wu D."/>
            <person name="Thiagarajan M."/>
            <person name="Wortman J.R."/>
            <person name="Badger J.H."/>
            <person name="Ren Q."/>
            <person name="Amedeo P."/>
            <person name="Jones K.M."/>
            <person name="Tallon L.J."/>
            <person name="Delcher A.L."/>
            <person name="Salzberg S.L."/>
            <person name="Silva J.C."/>
            <person name="Haas B.J."/>
            <person name="Majoros W.H."/>
            <person name="Farzad M."/>
            <person name="Carlton J.M."/>
            <person name="Smith R.K. Jr."/>
            <person name="Garg J."/>
            <person name="Pearlman R.E."/>
            <person name="Karrer K.M."/>
            <person name="Sun L."/>
            <person name="Manning G."/>
            <person name="Elde N.C."/>
            <person name="Turkewitz A.P."/>
            <person name="Asai D.J."/>
            <person name="Wilkes D.E."/>
            <person name="Wang Y."/>
            <person name="Cai H."/>
            <person name="Collins K."/>
            <person name="Stewart B.A."/>
            <person name="Lee S.R."/>
            <person name="Wilamowska K."/>
            <person name="Weinberg Z."/>
            <person name="Ruzzo W.L."/>
            <person name="Wloga D."/>
            <person name="Gaertig J."/>
            <person name="Frankel J."/>
            <person name="Tsao C.-C."/>
            <person name="Gorovsky M.A."/>
            <person name="Keeling P.J."/>
            <person name="Waller R.F."/>
            <person name="Patron N.J."/>
            <person name="Cherry J.M."/>
            <person name="Stover N.A."/>
            <person name="Krieger C.J."/>
            <person name="del Toro C."/>
            <person name="Ryder H.F."/>
            <person name="Williamson S.C."/>
            <person name="Barbeau R.A."/>
            <person name="Hamilton E.P."/>
            <person name="Orias E."/>
        </authorList>
    </citation>
    <scope>NUCLEOTIDE SEQUENCE [LARGE SCALE GENOMIC DNA]</scope>
    <source>
        <strain evidence="2">SB210</strain>
    </source>
</reference>
<proteinExistence type="predicted"/>
<dbReference type="Proteomes" id="UP000009168">
    <property type="component" value="Unassembled WGS sequence"/>
</dbReference>
<dbReference type="HOGENOM" id="CLU_104844_0_0_1"/>
<protein>
    <submittedName>
        <fullName evidence="1">Uncharacterized protein</fullName>
    </submittedName>
</protein>
<keyword evidence="2" id="KW-1185">Reference proteome</keyword>
<gene>
    <name evidence="1" type="ORF">TTHERM_00160540</name>
</gene>
<accession>Q22W78</accession>
<dbReference type="GeneID" id="7835181"/>
<dbReference type="RefSeq" id="XP_001009784.1">
    <property type="nucleotide sequence ID" value="XM_001009784.1"/>
</dbReference>
<dbReference type="Pfam" id="PF14536">
    <property type="entry name" value="DUF4441"/>
    <property type="match status" value="1"/>
</dbReference>
<dbReference type="KEGG" id="tet:TTHERM_00160540"/>
<evidence type="ECO:0000313" key="1">
    <source>
        <dbReference type="EMBL" id="EAR89539.1"/>
    </source>
</evidence>
<evidence type="ECO:0000313" key="2">
    <source>
        <dbReference type="Proteomes" id="UP000009168"/>
    </source>
</evidence>
<name>Q22W78_TETTS</name>
<dbReference type="AlphaFoldDB" id="Q22W78"/>
<dbReference type="EMBL" id="GG662820">
    <property type="protein sequence ID" value="EAR89539.1"/>
    <property type="molecule type" value="Genomic_DNA"/>
</dbReference>
<organism evidence="1 2">
    <name type="scientific">Tetrahymena thermophila (strain SB210)</name>
    <dbReference type="NCBI Taxonomy" id="312017"/>
    <lineage>
        <taxon>Eukaryota</taxon>
        <taxon>Sar</taxon>
        <taxon>Alveolata</taxon>
        <taxon>Ciliophora</taxon>
        <taxon>Intramacronucleata</taxon>
        <taxon>Oligohymenophorea</taxon>
        <taxon>Hymenostomatida</taxon>
        <taxon>Tetrahymenina</taxon>
        <taxon>Tetrahymenidae</taxon>
        <taxon>Tetrahymena</taxon>
    </lineage>
</organism>
<sequence>MEQQLIANLVHDNLISIKDNSCYEQEDEMDSCSIKNSDQYKKPSRKLTIKNLKSQTINGDIEIDNNLFQNYNNKNQDLDKSLQYTLKTNNLIKNILKKFYKFLIDKKNIQLVSEFIIEKPAPYSVKLIKRYFERVNYNNFCLIKIIKHQNYGKGFEYFLTFDAIDELYKSKVKNIQEHIDCISYLKECCANQEQINEINFYRKNKSFQM</sequence>
<dbReference type="InParanoid" id="Q22W78"/>